<dbReference type="EMBL" id="CAKJTJ010000008">
    <property type="protein sequence ID" value="CAG9621181.1"/>
    <property type="molecule type" value="Genomic_DNA"/>
</dbReference>
<keyword evidence="1" id="KW-0732">Signal</keyword>
<evidence type="ECO:0000256" key="1">
    <source>
        <dbReference type="SAM" id="SignalP"/>
    </source>
</evidence>
<sequence length="766" mass="85646">MKKLSCMILIVTLAFSLLNFHPTEKVLASQEVLINETFDDVTNGSLPENWVLIEGNGHVQDGKLVLLSPATSAPARVIAPIDGEIGNYKIEADITFESAVEDTRWASVMYRIQDPNNYYQFAIRRGASALNGIEFAKRVSNSWAVSQTNFFHQNFSFKQSYKLTIIVKDNRVQQFINGELVIDSASATEWTSGDVGFQASGTNVHFDNFKVTTYDEEMPPIENSGAFLPMEAETNIVNAPTIISKNEEIDLEDFSASVLLPVVNKSGQLYANEIPLIEQLQLMKNNKIPVLQIEQEGIEDLVIDALQETQTTDVQVVSSKPAITAALKELNPKIRAGLIYSKPSLNKNDLRNLTFEVHSNKSKVVLIPEKLLSKEIVHYLHNRMVAVWGIGGDSLKSSHALIHMGVDGIVTDYPEHSVDALGQYPENTIVQRPMVAAHRGVPSLAPENTMAGYRLSYELEADMIETDLQVSKDGHIIVMHDATVNRTTNGTGLVSDLTLEELKQLDAGIKFGEEFAGELVPTLREFLREFKGKDVVLLVELKAQGIEERVLQEIKEENMMDQVVIQNFDLPSMIKFNTLQPELPTGYLYSAGVPNTVEERLNNAKKMLDYGATHNVTLNASYGSVYEEFITYMRQRGMLSLHWTFRDEDPFADKLREGLIGPITDYMQWLTHSPIHIETPIKKVNLKTGKSRTIQAKAFLSYRTGETENIETELYTIDNNNIVSIDGNTIQALSPGTTQVFVKHTFTMLGVEWNLVSEPIEVNVSD</sequence>
<dbReference type="Proteomes" id="UP000789833">
    <property type="component" value="Unassembled WGS sequence"/>
</dbReference>
<dbReference type="InterPro" id="IPR030395">
    <property type="entry name" value="GP_PDE_dom"/>
</dbReference>
<organism evidence="3 4">
    <name type="scientific">Sutcliffiella rhizosphaerae</name>
    <dbReference type="NCBI Taxonomy" id="2880967"/>
    <lineage>
        <taxon>Bacteria</taxon>
        <taxon>Bacillati</taxon>
        <taxon>Bacillota</taxon>
        <taxon>Bacilli</taxon>
        <taxon>Bacillales</taxon>
        <taxon>Bacillaceae</taxon>
        <taxon>Sutcliffiella</taxon>
    </lineage>
</organism>
<reference evidence="3 4" key="1">
    <citation type="submission" date="2021-10" db="EMBL/GenBank/DDBJ databases">
        <authorList>
            <person name="Criscuolo A."/>
        </authorList>
    </citation>
    <scope>NUCLEOTIDE SEQUENCE [LARGE SCALE GENOMIC DNA]</scope>
    <source>
        <strain evidence="4">CIP 111883</strain>
    </source>
</reference>
<dbReference type="Pfam" id="PF03009">
    <property type="entry name" value="GDPD"/>
    <property type="match status" value="1"/>
</dbReference>
<dbReference type="Pfam" id="PF06439">
    <property type="entry name" value="3keto-disac_hyd"/>
    <property type="match status" value="1"/>
</dbReference>
<dbReference type="CDD" id="cd08556">
    <property type="entry name" value="GDPD"/>
    <property type="match status" value="1"/>
</dbReference>
<dbReference type="InterPro" id="IPR010496">
    <property type="entry name" value="AL/BT2_dom"/>
</dbReference>
<dbReference type="Gene3D" id="3.20.20.190">
    <property type="entry name" value="Phosphatidylinositol (PI) phosphodiesterase"/>
    <property type="match status" value="2"/>
</dbReference>
<dbReference type="SUPFAM" id="SSF51695">
    <property type="entry name" value="PLC-like phosphodiesterases"/>
    <property type="match status" value="2"/>
</dbReference>
<dbReference type="PANTHER" id="PTHR46211:SF14">
    <property type="entry name" value="GLYCEROPHOSPHODIESTER PHOSPHODIESTERASE"/>
    <property type="match status" value="1"/>
</dbReference>
<evidence type="ECO:0000259" key="2">
    <source>
        <dbReference type="PROSITE" id="PS51704"/>
    </source>
</evidence>
<accession>A0ABN8A7R2</accession>
<feature type="domain" description="GP-PDE" evidence="2">
    <location>
        <begin position="433"/>
        <end position="674"/>
    </location>
</feature>
<evidence type="ECO:0000313" key="3">
    <source>
        <dbReference type="EMBL" id="CAG9621181.1"/>
    </source>
</evidence>
<proteinExistence type="predicted"/>
<gene>
    <name evidence="3" type="ORF">BACCIP111883_01953</name>
</gene>
<feature type="signal peptide" evidence="1">
    <location>
        <begin position="1"/>
        <end position="21"/>
    </location>
</feature>
<evidence type="ECO:0000313" key="4">
    <source>
        <dbReference type="Proteomes" id="UP000789833"/>
    </source>
</evidence>
<dbReference type="InterPro" id="IPR017946">
    <property type="entry name" value="PLC-like_Pdiesterase_TIM-brl"/>
</dbReference>
<dbReference type="RefSeq" id="WP_230501082.1">
    <property type="nucleotide sequence ID" value="NZ_CAKJTJ010000008.1"/>
</dbReference>
<keyword evidence="4" id="KW-1185">Reference proteome</keyword>
<dbReference type="Gene3D" id="2.60.120.560">
    <property type="entry name" value="Exo-inulinase, domain 1"/>
    <property type="match status" value="1"/>
</dbReference>
<comment type="caution">
    <text evidence="3">The sequence shown here is derived from an EMBL/GenBank/DDBJ whole genome shotgun (WGS) entry which is preliminary data.</text>
</comment>
<name>A0ABN8A7R2_9BACI</name>
<feature type="chain" id="PRO_5045556845" description="GP-PDE domain-containing protein" evidence="1">
    <location>
        <begin position="22"/>
        <end position="766"/>
    </location>
</feature>
<dbReference type="PROSITE" id="PS51704">
    <property type="entry name" value="GP_PDE"/>
    <property type="match status" value="1"/>
</dbReference>
<protein>
    <recommendedName>
        <fullName evidence="2">GP-PDE domain-containing protein</fullName>
    </recommendedName>
</protein>
<dbReference type="PANTHER" id="PTHR46211">
    <property type="entry name" value="GLYCEROPHOSPHORYL DIESTER PHOSPHODIESTERASE"/>
    <property type="match status" value="1"/>
</dbReference>